<accession>A0A1E4TH36</accession>
<gene>
    <name evidence="1" type="ORF">CANCADRAFT_115722</name>
</gene>
<dbReference type="Proteomes" id="UP000095023">
    <property type="component" value="Unassembled WGS sequence"/>
</dbReference>
<keyword evidence="2" id="KW-1185">Reference proteome</keyword>
<proteinExistence type="predicted"/>
<dbReference type="OrthoDB" id="2329734at2759"/>
<sequence>MQAIKRAIWGPDPKEQMRTCQSLLRKNQRQLDRHIQDLMAVENKTKTLIKQAAKRNDVNSAKVLAKEMYHTRRQRMRMTRSKAQLQSIGMQMNEAFGLRKIQGTMKTSTDIMKDVNLLIKIPELTGTMQMLSSELMKAGIIDEMVTDSLEEIEEDDDVEEDAEAEISKILEEVTAGKLKSASEAPKIEMPQVSQIEPQEETAVLDDMRERLKALQS</sequence>
<reference evidence="2" key="1">
    <citation type="submission" date="2016-02" db="EMBL/GenBank/DDBJ databases">
        <title>Comparative genomics of biotechnologically important yeasts.</title>
        <authorList>
            <consortium name="DOE Joint Genome Institute"/>
            <person name="Riley R."/>
            <person name="Haridas S."/>
            <person name="Wolfe K.H."/>
            <person name="Lopes M.R."/>
            <person name="Hittinger C.T."/>
            <person name="Goker M."/>
            <person name="Salamov A."/>
            <person name="Wisecaver J."/>
            <person name="Long T.M."/>
            <person name="Aerts A.L."/>
            <person name="Barry K."/>
            <person name="Choi C."/>
            <person name="Clum A."/>
            <person name="Coughlan A.Y."/>
            <person name="Deshpande S."/>
            <person name="Douglass A.P."/>
            <person name="Hanson S.J."/>
            <person name="Klenk H.-P."/>
            <person name="Labutti K."/>
            <person name="Lapidus A."/>
            <person name="Lindquist E."/>
            <person name="Lipzen A."/>
            <person name="Meier-Kolthoff J.P."/>
            <person name="Ohm R.A."/>
            <person name="Otillar R.P."/>
            <person name="Pangilinan J."/>
            <person name="Peng Y."/>
            <person name="Rokas A."/>
            <person name="Rosa C.A."/>
            <person name="Scheuner C."/>
            <person name="Sibirny A.A."/>
            <person name="Slot J.C."/>
            <person name="Stielow J.B."/>
            <person name="Sun H."/>
            <person name="Kurtzman C.P."/>
            <person name="Blackwell M."/>
            <person name="Jeffries T.W."/>
            <person name="Grigoriev I.V."/>
        </authorList>
    </citation>
    <scope>NUCLEOTIDE SEQUENCE [LARGE SCALE GENOMIC DNA]</scope>
    <source>
        <strain evidence="2">NRRL Y-17796</strain>
    </source>
</reference>
<name>A0A1E4TH36_9ASCO</name>
<dbReference type="AlphaFoldDB" id="A0A1E4TH36"/>
<dbReference type="Gene3D" id="6.10.140.1230">
    <property type="match status" value="1"/>
</dbReference>
<dbReference type="GO" id="GO:0043328">
    <property type="term" value="P:protein transport to vacuole involved in ubiquitin-dependent protein catabolic process via the multivesicular body sorting pathway"/>
    <property type="evidence" value="ECO:0007669"/>
    <property type="project" value="EnsemblFungi"/>
</dbReference>
<dbReference type="PANTHER" id="PTHR10476">
    <property type="entry name" value="CHARGED MULTIVESICULAR BODY PROTEIN"/>
    <property type="match status" value="1"/>
</dbReference>
<dbReference type="InterPro" id="IPR005024">
    <property type="entry name" value="Snf7_fam"/>
</dbReference>
<dbReference type="Pfam" id="PF03357">
    <property type="entry name" value="Snf7"/>
    <property type="match status" value="1"/>
</dbReference>
<protein>
    <recommendedName>
        <fullName evidence="3">Vacuolar protein-sorting-associated protein 24</fullName>
    </recommendedName>
</protein>
<evidence type="ECO:0008006" key="3">
    <source>
        <dbReference type="Google" id="ProtNLM"/>
    </source>
</evidence>
<evidence type="ECO:0000313" key="1">
    <source>
        <dbReference type="EMBL" id="ODV91017.1"/>
    </source>
</evidence>
<evidence type="ECO:0000313" key="2">
    <source>
        <dbReference type="Proteomes" id="UP000095023"/>
    </source>
</evidence>
<dbReference type="EMBL" id="KV453842">
    <property type="protein sequence ID" value="ODV91017.1"/>
    <property type="molecule type" value="Genomic_DNA"/>
</dbReference>
<organism evidence="1 2">
    <name type="scientific">Tortispora caseinolytica NRRL Y-17796</name>
    <dbReference type="NCBI Taxonomy" id="767744"/>
    <lineage>
        <taxon>Eukaryota</taxon>
        <taxon>Fungi</taxon>
        <taxon>Dikarya</taxon>
        <taxon>Ascomycota</taxon>
        <taxon>Saccharomycotina</taxon>
        <taxon>Trigonopsidomycetes</taxon>
        <taxon>Trigonopsidales</taxon>
        <taxon>Trigonopsidaceae</taxon>
        <taxon>Tortispora</taxon>
    </lineage>
</organism>